<organism evidence="3 4">
    <name type="scientific">Cervus elaphus hippelaphus</name>
    <name type="common">European red deer</name>
    <dbReference type="NCBI Taxonomy" id="46360"/>
    <lineage>
        <taxon>Eukaryota</taxon>
        <taxon>Metazoa</taxon>
        <taxon>Chordata</taxon>
        <taxon>Craniata</taxon>
        <taxon>Vertebrata</taxon>
        <taxon>Euteleostomi</taxon>
        <taxon>Mammalia</taxon>
        <taxon>Eutheria</taxon>
        <taxon>Laurasiatheria</taxon>
        <taxon>Artiodactyla</taxon>
        <taxon>Ruminantia</taxon>
        <taxon>Pecora</taxon>
        <taxon>Cervidae</taxon>
        <taxon>Cervinae</taxon>
        <taxon>Cervus</taxon>
    </lineage>
</organism>
<dbReference type="GO" id="GO:0005739">
    <property type="term" value="C:mitochondrion"/>
    <property type="evidence" value="ECO:0007669"/>
    <property type="project" value="TreeGrafter"/>
</dbReference>
<evidence type="ECO:0000313" key="4">
    <source>
        <dbReference type="Proteomes" id="UP000242450"/>
    </source>
</evidence>
<comment type="caution">
    <text evidence="3">The sequence shown here is derived from an EMBL/GenBank/DDBJ whole genome shotgun (WGS) entry which is preliminary data.</text>
</comment>
<gene>
    <name evidence="3" type="ORF">Celaphus_00017312</name>
</gene>
<dbReference type="GO" id="GO:0047631">
    <property type="term" value="F:ADP-ribose diphosphatase activity"/>
    <property type="evidence" value="ECO:0007669"/>
    <property type="project" value="InterPro"/>
</dbReference>
<feature type="coiled-coil region" evidence="1">
    <location>
        <begin position="75"/>
        <end position="102"/>
    </location>
</feature>
<feature type="non-terminal residue" evidence="3">
    <location>
        <position position="1"/>
    </location>
</feature>
<dbReference type="AlphaFoldDB" id="A0A212D6G6"/>
<accession>A0A212D6G6</accession>
<dbReference type="PANTHER" id="PTHR13030:SF8">
    <property type="entry name" value="ADP-RIBOSE PYROPHOSPHATASE, MITOCHONDRIAL"/>
    <property type="match status" value="1"/>
</dbReference>
<evidence type="ECO:0000256" key="2">
    <source>
        <dbReference type="SAM" id="MobiDB-lite"/>
    </source>
</evidence>
<name>A0A212D6G6_CEREH</name>
<feature type="non-terminal residue" evidence="3">
    <location>
        <position position="133"/>
    </location>
</feature>
<protein>
    <recommendedName>
        <fullName evidence="5">NUDT9</fullName>
    </recommendedName>
</protein>
<dbReference type="InterPro" id="IPR015797">
    <property type="entry name" value="NUDIX_hydrolase-like_dom_sf"/>
</dbReference>
<proteinExistence type="predicted"/>
<feature type="region of interest" description="Disordered" evidence="2">
    <location>
        <begin position="1"/>
        <end position="31"/>
    </location>
</feature>
<dbReference type="SUPFAM" id="SSF55811">
    <property type="entry name" value="Nudix"/>
    <property type="match status" value="1"/>
</dbReference>
<sequence>ESNFSPKFNEKDGQVERKSQNGLYEVENGRPRTDWTGWPGAFGAMGPQSCCRSHHNQGMVDPGEKISATLKREFGEEALNSLQKSSAEKRELQEKLHQLFSQEHLVIYKGYVDDPRNTDNAWMETEAVNYHDE</sequence>
<dbReference type="OrthoDB" id="9972248at2759"/>
<keyword evidence="1" id="KW-0175">Coiled coil</keyword>
<reference evidence="3 4" key="1">
    <citation type="journal article" date="2018" name="Mol. Genet. Genomics">
        <title>The red deer Cervus elaphus genome CerEla1.0: sequencing, annotating, genes, and chromosomes.</title>
        <authorList>
            <person name="Bana N.A."/>
            <person name="Nyiri A."/>
            <person name="Nagy J."/>
            <person name="Frank K."/>
            <person name="Nagy T."/>
            <person name="Steger V."/>
            <person name="Schiller M."/>
            <person name="Lakatos P."/>
            <person name="Sugar L."/>
            <person name="Horn P."/>
            <person name="Barta E."/>
            <person name="Orosz L."/>
        </authorList>
    </citation>
    <scope>NUCLEOTIDE SEQUENCE [LARGE SCALE GENOMIC DNA]</scope>
    <source>
        <strain evidence="3">Hungarian</strain>
    </source>
</reference>
<dbReference type="InterPro" id="IPR039989">
    <property type="entry name" value="NUDT9"/>
</dbReference>
<dbReference type="Gene3D" id="3.90.79.10">
    <property type="entry name" value="Nucleoside Triphosphate Pyrophosphohydrolase"/>
    <property type="match status" value="1"/>
</dbReference>
<dbReference type="PANTHER" id="PTHR13030">
    <property type="entry name" value="NUDIX HYDROLASE"/>
    <property type="match status" value="1"/>
</dbReference>
<dbReference type="Proteomes" id="UP000242450">
    <property type="component" value="Chromosome 6"/>
</dbReference>
<evidence type="ECO:0008006" key="5">
    <source>
        <dbReference type="Google" id="ProtNLM"/>
    </source>
</evidence>
<evidence type="ECO:0000313" key="3">
    <source>
        <dbReference type="EMBL" id="OWK13776.1"/>
    </source>
</evidence>
<feature type="compositionally biased region" description="Basic and acidic residues" evidence="2">
    <location>
        <begin position="8"/>
        <end position="19"/>
    </location>
</feature>
<dbReference type="EMBL" id="MKHE01000006">
    <property type="protein sequence ID" value="OWK13776.1"/>
    <property type="molecule type" value="Genomic_DNA"/>
</dbReference>
<keyword evidence="4" id="KW-1185">Reference proteome</keyword>
<evidence type="ECO:0000256" key="1">
    <source>
        <dbReference type="SAM" id="Coils"/>
    </source>
</evidence>